<dbReference type="PANTHER" id="PTHR30273:SF2">
    <property type="entry name" value="PROTEIN FECR"/>
    <property type="match status" value="1"/>
</dbReference>
<reference evidence="3 4" key="1">
    <citation type="submission" date="2019-05" db="EMBL/GenBank/DDBJ databases">
        <title>Complete genome sequence of Pseudomonas Pseudomonas resinovorans.</title>
        <authorList>
            <person name="Chen H.-P."/>
        </authorList>
    </citation>
    <scope>NUCLEOTIDE SEQUENCE [LARGE SCALE GENOMIC DNA]</scope>
    <source>
        <strain evidence="3 4">TCU-CK1</strain>
    </source>
</reference>
<feature type="domain" description="FecR protein" evidence="1">
    <location>
        <begin position="106"/>
        <end position="199"/>
    </location>
</feature>
<accession>A0AAE6R8M7</accession>
<keyword evidence="3" id="KW-0812">Transmembrane</keyword>
<evidence type="ECO:0000313" key="3">
    <source>
        <dbReference type="EMBL" id="QHB26054.1"/>
    </source>
</evidence>
<dbReference type="InterPro" id="IPR012373">
    <property type="entry name" value="Ferrdict_sens_TM"/>
</dbReference>
<dbReference type="InterPro" id="IPR006860">
    <property type="entry name" value="FecR"/>
</dbReference>
<evidence type="ECO:0000259" key="1">
    <source>
        <dbReference type="Pfam" id="PF04773"/>
    </source>
</evidence>
<dbReference type="PANTHER" id="PTHR30273">
    <property type="entry name" value="PERIPLASMIC SIGNAL SENSOR AND SIGMA FACTOR ACTIVATOR FECR-RELATED"/>
    <property type="match status" value="1"/>
</dbReference>
<dbReference type="AlphaFoldDB" id="A0AAE6R8M7"/>
<protein>
    <submittedName>
        <fullName evidence="3">Transmembrane sensor</fullName>
    </submittedName>
</protein>
<dbReference type="RefSeq" id="WP_233454324.1">
    <property type="nucleotide sequence ID" value="NZ_CP040324.1"/>
</dbReference>
<gene>
    <name evidence="3" type="ORF">TCK1_708</name>
</gene>
<dbReference type="GO" id="GO:0016989">
    <property type="term" value="F:sigma factor antagonist activity"/>
    <property type="evidence" value="ECO:0007669"/>
    <property type="project" value="TreeGrafter"/>
</dbReference>
<keyword evidence="3" id="KW-0472">Membrane</keyword>
<proteinExistence type="predicted"/>
<dbReference type="Proteomes" id="UP000464593">
    <property type="component" value="Chromosome"/>
</dbReference>
<dbReference type="EMBL" id="CP040324">
    <property type="protein sequence ID" value="QHB26054.1"/>
    <property type="molecule type" value="Genomic_DNA"/>
</dbReference>
<dbReference type="PIRSF" id="PIRSF018266">
    <property type="entry name" value="FecR"/>
    <property type="match status" value="1"/>
</dbReference>
<evidence type="ECO:0000259" key="2">
    <source>
        <dbReference type="Pfam" id="PF16220"/>
    </source>
</evidence>
<dbReference type="Pfam" id="PF16220">
    <property type="entry name" value="DUF4880"/>
    <property type="match status" value="1"/>
</dbReference>
<dbReference type="Pfam" id="PF04773">
    <property type="entry name" value="FecR"/>
    <property type="match status" value="1"/>
</dbReference>
<evidence type="ECO:0000313" key="4">
    <source>
        <dbReference type="Proteomes" id="UP000464593"/>
    </source>
</evidence>
<feature type="domain" description="FecR N-terminal" evidence="2">
    <location>
        <begin position="11"/>
        <end position="51"/>
    </location>
</feature>
<sequence>MTIELDLKTLEAAAQWYVNLADDNEATREAHRQWLRDDPRHAQAWGRVERLQASFGRLDPRAARPALQGARAKRRAVLKVLALLLGTSGLVSLGARTDPWRKVMADYSTGIGERLPVTLPDGSRILLNTGTALDVSFDESLRQVVLREGEVLIQTEPDPSARPFIVRTEFGDLRALGTQFLVRINPASARVSVLEHAVEWRAPLPGSEPVRINAGQQLDFTSTAAHGPVPLAKGADAWRDNLLVVSDWRLGDVIVELSRYRAGYLGCDARVAALRISGSFQLGDIDVVLDNLSGMLPIRLRRFTRFWIQVEPA</sequence>
<dbReference type="InterPro" id="IPR032623">
    <property type="entry name" value="FecR_N"/>
</dbReference>
<name>A0AAE6R8M7_9PSED</name>
<dbReference type="Gene3D" id="2.60.120.1440">
    <property type="match status" value="1"/>
</dbReference>
<organism evidence="3 4">
    <name type="scientific">Pseudomonas monteilii</name>
    <dbReference type="NCBI Taxonomy" id="76759"/>
    <lineage>
        <taxon>Bacteria</taxon>
        <taxon>Pseudomonadati</taxon>
        <taxon>Pseudomonadota</taxon>
        <taxon>Gammaproteobacteria</taxon>
        <taxon>Pseudomonadales</taxon>
        <taxon>Pseudomonadaceae</taxon>
        <taxon>Pseudomonas</taxon>
    </lineage>
</organism>